<evidence type="ECO:0000256" key="2">
    <source>
        <dbReference type="ARBA" id="ARBA00008639"/>
    </source>
</evidence>
<dbReference type="PIRSF" id="PIRSF006278">
    <property type="entry name" value="ACCD_DCysDesulf"/>
    <property type="match status" value="1"/>
</dbReference>
<dbReference type="EMBL" id="BBML01000002">
    <property type="protein sequence ID" value="GAK96406.1"/>
    <property type="molecule type" value="Genomic_DNA"/>
</dbReference>
<keyword evidence="8" id="KW-1185">Reference proteome</keyword>
<dbReference type="InterPro" id="IPR001926">
    <property type="entry name" value="TrpB-like_PALP"/>
</dbReference>
<feature type="domain" description="Tryptophan synthase beta chain-like PALP" evidence="6">
    <location>
        <begin position="42"/>
        <end position="312"/>
    </location>
</feature>
<comment type="cofactor">
    <cofactor evidence="1">
        <name>pyridoxal 5'-phosphate</name>
        <dbReference type="ChEBI" id="CHEBI:597326"/>
    </cofactor>
</comment>
<dbReference type="Gene3D" id="3.40.50.1100">
    <property type="match status" value="2"/>
</dbReference>
<feature type="modified residue" description="N6-(pyridoxal phosphate)lysine" evidence="5">
    <location>
        <position position="65"/>
    </location>
</feature>
<sequence>MYGNGATILKKAKTVFFFTLLACYLCPMQDYGVIRSENQFFKTLNNVLIDIKREDLLHPEVSGNKLRKLKYNILHAQEESINTIVTYGGAFSNHIAATSAAAKIASLSSIGIIRGEELGLNLKKTLTSNNTLLTAHNNGMKFHFVTRESYKQKDDQYYRELFKEHGKLMIIPEGGTNQLAIQGTKEILTDLDKSQYDFIAVAGGTGGTAAGIIESSAPNQKVLVFSALKGGFLKEEINKLTLRSNFQVFSEDRFGGYARSDNELIKYMNARFRESGVPLDPIYTSKMMFHLEDLILKGVFPKDSRILAIHTGGLQAIAGYNQMLKRKRREEITYEFEI</sequence>
<proteinExistence type="inferred from homology"/>
<evidence type="ECO:0000256" key="3">
    <source>
        <dbReference type="ARBA" id="ARBA00022898"/>
    </source>
</evidence>
<comment type="similarity">
    <text evidence="2">Belongs to the ACC deaminase/D-cysteine desulfhydrase family.</text>
</comment>
<evidence type="ECO:0000256" key="5">
    <source>
        <dbReference type="PIRSR" id="PIRSR006278-2"/>
    </source>
</evidence>
<organism evidence="7 8">
    <name type="scientific">Nonlabens tegetincola</name>
    <dbReference type="NCBI Taxonomy" id="323273"/>
    <lineage>
        <taxon>Bacteria</taxon>
        <taxon>Pseudomonadati</taxon>
        <taxon>Bacteroidota</taxon>
        <taxon>Flavobacteriia</taxon>
        <taxon>Flavobacteriales</taxon>
        <taxon>Flavobacteriaceae</taxon>
        <taxon>Nonlabens</taxon>
    </lineage>
</organism>
<dbReference type="GO" id="GO:0019148">
    <property type="term" value="F:D-cysteine desulfhydrase activity"/>
    <property type="evidence" value="ECO:0007669"/>
    <property type="project" value="TreeGrafter"/>
</dbReference>
<keyword evidence="7" id="KW-0378">Hydrolase</keyword>
<keyword evidence="3 5" id="KW-0663">Pyridoxal phosphate</keyword>
<name>A0A090QLK9_9FLAO</name>
<dbReference type="GO" id="GO:0008660">
    <property type="term" value="F:1-aminocyclopropane-1-carboxylate deaminase activity"/>
    <property type="evidence" value="ECO:0007669"/>
    <property type="project" value="UniProtKB-EC"/>
</dbReference>
<dbReference type="SUPFAM" id="SSF53686">
    <property type="entry name" value="Tryptophan synthase beta subunit-like PLP-dependent enzymes"/>
    <property type="match status" value="1"/>
</dbReference>
<feature type="active site" description="Nucleophile" evidence="4">
    <location>
        <position position="92"/>
    </location>
</feature>
<protein>
    <submittedName>
        <fullName evidence="7">1-aminocyclopropane-1-carboxylate deaminase</fullName>
        <ecNumber evidence="7">3.5.99.7</ecNumber>
    </submittedName>
</protein>
<dbReference type="PANTHER" id="PTHR43780:SF2">
    <property type="entry name" value="1-AMINOCYCLOPROPANE-1-CARBOXYLATE DEAMINASE-RELATED"/>
    <property type="match status" value="1"/>
</dbReference>
<dbReference type="PANTHER" id="PTHR43780">
    <property type="entry name" value="1-AMINOCYCLOPROPANE-1-CARBOXYLATE DEAMINASE-RELATED"/>
    <property type="match status" value="1"/>
</dbReference>
<accession>A0A090QLK9</accession>
<evidence type="ECO:0000313" key="7">
    <source>
        <dbReference type="EMBL" id="GAK96406.1"/>
    </source>
</evidence>
<evidence type="ECO:0000259" key="6">
    <source>
        <dbReference type="Pfam" id="PF00291"/>
    </source>
</evidence>
<evidence type="ECO:0000313" key="8">
    <source>
        <dbReference type="Proteomes" id="UP000029221"/>
    </source>
</evidence>
<dbReference type="Pfam" id="PF00291">
    <property type="entry name" value="PALP"/>
    <property type="match status" value="1"/>
</dbReference>
<dbReference type="eggNOG" id="COG2515">
    <property type="taxonomic scope" value="Bacteria"/>
</dbReference>
<dbReference type="InterPro" id="IPR036052">
    <property type="entry name" value="TrpB-like_PALP_sf"/>
</dbReference>
<reference evidence="7" key="1">
    <citation type="journal article" date="2014" name="Genome Announc.">
        <title>Draft Genome Sequences of Marine Flavobacterium Nonlabens Strains NR17, NR24, NR27, NR32, NR33, and Ara13.</title>
        <authorList>
            <person name="Nakanishi M."/>
            <person name="Meirelles P."/>
            <person name="Suzuki R."/>
            <person name="Takatani N."/>
            <person name="Mino S."/>
            <person name="Suda W."/>
            <person name="Oshima K."/>
            <person name="Hattori M."/>
            <person name="Ohkuma M."/>
            <person name="Hosokawa M."/>
            <person name="Miyashita K."/>
            <person name="Thompson F.L."/>
            <person name="Niwa A."/>
            <person name="Sawabe T."/>
            <person name="Sawabe T."/>
        </authorList>
    </citation>
    <scope>NUCLEOTIDE SEQUENCE [LARGE SCALE GENOMIC DNA]</scope>
    <source>
        <strain evidence="7">JCM 19294</strain>
    </source>
</reference>
<dbReference type="AlphaFoldDB" id="A0A090QLK9"/>
<comment type="caution">
    <text evidence="7">The sequence shown here is derived from an EMBL/GenBank/DDBJ whole genome shotgun (WGS) entry which is preliminary data.</text>
</comment>
<evidence type="ECO:0000256" key="1">
    <source>
        <dbReference type="ARBA" id="ARBA00001933"/>
    </source>
</evidence>
<evidence type="ECO:0000256" key="4">
    <source>
        <dbReference type="PIRSR" id="PIRSR006278-1"/>
    </source>
</evidence>
<dbReference type="EC" id="3.5.99.7" evidence="7"/>
<dbReference type="Proteomes" id="UP000029221">
    <property type="component" value="Unassembled WGS sequence"/>
</dbReference>
<dbReference type="InterPro" id="IPR027278">
    <property type="entry name" value="ACCD_DCysDesulf"/>
</dbReference>
<gene>
    <name evidence="7" type="ORF">JCM19294_1919</name>
</gene>